<sequence length="173" mass="18665">MKPTALPILLASLAASAAHAQAKTDYSLNGDQIRFHVPASWTAIMEKSDGNPQAVAFQVPDPTAQGSEDSANVTVKTRQLKDASEFTATVQDEFERSKAQGGYETDPANTDSSVHQYFVVRGKTKYLVRDSFQLDGTIAVEVRCQRPLLAATPASWNSEFDAACASVVASLKR</sequence>
<dbReference type="AlphaFoldDB" id="A0A4R2IC33"/>
<comment type="caution">
    <text evidence="2">The sequence shown here is derived from an EMBL/GenBank/DDBJ whole genome shotgun (WGS) entry which is preliminary data.</text>
</comment>
<evidence type="ECO:0000256" key="1">
    <source>
        <dbReference type="SAM" id="SignalP"/>
    </source>
</evidence>
<feature type="chain" id="PRO_5020899063" description="PsbP protein" evidence="1">
    <location>
        <begin position="21"/>
        <end position="173"/>
    </location>
</feature>
<organism evidence="2 3">
    <name type="scientific">Dokdonella fugitiva</name>
    <dbReference type="NCBI Taxonomy" id="328517"/>
    <lineage>
        <taxon>Bacteria</taxon>
        <taxon>Pseudomonadati</taxon>
        <taxon>Pseudomonadota</taxon>
        <taxon>Gammaproteobacteria</taxon>
        <taxon>Lysobacterales</taxon>
        <taxon>Rhodanobacteraceae</taxon>
        <taxon>Dokdonella</taxon>
    </lineage>
</organism>
<keyword evidence="3" id="KW-1185">Reference proteome</keyword>
<keyword evidence="1" id="KW-0732">Signal</keyword>
<dbReference type="RefSeq" id="WP_131994429.1">
    <property type="nucleotide sequence ID" value="NZ_JACGXM010000005.1"/>
</dbReference>
<gene>
    <name evidence="2" type="ORF">EV148_102148</name>
</gene>
<evidence type="ECO:0000313" key="3">
    <source>
        <dbReference type="Proteomes" id="UP000294862"/>
    </source>
</evidence>
<dbReference type="OrthoDB" id="5958924at2"/>
<dbReference type="EMBL" id="SLWQ01000002">
    <property type="protein sequence ID" value="TCO41797.1"/>
    <property type="molecule type" value="Genomic_DNA"/>
</dbReference>
<feature type="signal peptide" evidence="1">
    <location>
        <begin position="1"/>
        <end position="20"/>
    </location>
</feature>
<dbReference type="Proteomes" id="UP000294862">
    <property type="component" value="Unassembled WGS sequence"/>
</dbReference>
<name>A0A4R2IC33_9GAMM</name>
<proteinExistence type="predicted"/>
<reference evidence="2 3" key="1">
    <citation type="journal article" date="2015" name="Stand. Genomic Sci.">
        <title>Genomic Encyclopedia of Bacterial and Archaeal Type Strains, Phase III: the genomes of soil and plant-associated and newly described type strains.</title>
        <authorList>
            <person name="Whitman W.B."/>
            <person name="Woyke T."/>
            <person name="Klenk H.P."/>
            <person name="Zhou Y."/>
            <person name="Lilburn T.G."/>
            <person name="Beck B.J."/>
            <person name="De Vos P."/>
            <person name="Vandamme P."/>
            <person name="Eisen J.A."/>
            <person name="Garrity G."/>
            <person name="Hugenholtz P."/>
            <person name="Kyrpides N.C."/>
        </authorList>
    </citation>
    <scope>NUCLEOTIDE SEQUENCE [LARGE SCALE GENOMIC DNA]</scope>
    <source>
        <strain evidence="2 3">A3</strain>
    </source>
</reference>
<protein>
    <recommendedName>
        <fullName evidence="4">PsbP protein</fullName>
    </recommendedName>
</protein>
<accession>A0A4R2IC33</accession>
<evidence type="ECO:0008006" key="4">
    <source>
        <dbReference type="Google" id="ProtNLM"/>
    </source>
</evidence>
<evidence type="ECO:0000313" key="2">
    <source>
        <dbReference type="EMBL" id="TCO41797.1"/>
    </source>
</evidence>